<dbReference type="HOGENOM" id="CLU_061545_1_1_3"/>
<sequence>MNQNKLVLLGFSFAAFTIAWSVASLIIYFPSAEGQEPSLILNSDSVKVKLLSEKKTDKKNDSDNIDFSGTGRPNTRTSGGTKNPDCPKVDPPMTALVPENMGLTVSNSPTFWFYIPYNSQEVQTGQFVLQDEEGERDIYRTTFNFSATPGIVSIPLPDNLPKSLEIERPYLWLFLVFCNQEDTDANVVLEGYVQRVKGNSNFQIYSDYANKGIWHDALTDLAERRRREPQEPELKGYWKKLLKAAGLESFAEEPILSCCIPEK</sequence>
<dbReference type="KEGG" id="ter:Tery_0381"/>
<evidence type="ECO:0000256" key="1">
    <source>
        <dbReference type="SAM" id="MobiDB-lite"/>
    </source>
</evidence>
<dbReference type="Pfam" id="PF06051">
    <property type="entry name" value="DUF928"/>
    <property type="match status" value="1"/>
</dbReference>
<gene>
    <name evidence="2" type="ordered locus">Tery_0381</name>
</gene>
<evidence type="ECO:0008006" key="3">
    <source>
        <dbReference type="Google" id="ProtNLM"/>
    </source>
</evidence>
<feature type="region of interest" description="Disordered" evidence="1">
    <location>
        <begin position="58"/>
        <end position="91"/>
    </location>
</feature>
<dbReference type="eggNOG" id="COG3087">
    <property type="taxonomic scope" value="Bacteria"/>
</dbReference>
<evidence type="ECO:0000313" key="2">
    <source>
        <dbReference type="EMBL" id="ABG49849.1"/>
    </source>
</evidence>
<feature type="compositionally biased region" description="Polar residues" evidence="1">
    <location>
        <begin position="65"/>
        <end position="81"/>
    </location>
</feature>
<organism evidence="2">
    <name type="scientific">Trichodesmium erythraeum (strain IMS101)</name>
    <dbReference type="NCBI Taxonomy" id="203124"/>
    <lineage>
        <taxon>Bacteria</taxon>
        <taxon>Bacillati</taxon>
        <taxon>Cyanobacteriota</taxon>
        <taxon>Cyanophyceae</taxon>
        <taxon>Oscillatoriophycideae</taxon>
        <taxon>Oscillatoriales</taxon>
        <taxon>Microcoleaceae</taxon>
        <taxon>Trichodesmium</taxon>
    </lineage>
</organism>
<dbReference type="RefSeq" id="WP_011610245.1">
    <property type="nucleotide sequence ID" value="NC_008312.1"/>
</dbReference>
<dbReference type="EMBL" id="CP000393">
    <property type="protein sequence ID" value="ABG49849.1"/>
    <property type="molecule type" value="Genomic_DNA"/>
</dbReference>
<accession>Q119H5</accession>
<dbReference type="AlphaFoldDB" id="Q119H5"/>
<dbReference type="OrthoDB" id="536034at2"/>
<name>Q119H5_TRIEI</name>
<reference evidence="2" key="1">
    <citation type="submission" date="2006-06" db="EMBL/GenBank/DDBJ databases">
        <title>Complete sequence of Trichodesmium erythraeum IMS101.</title>
        <authorList>
            <consortium name="US DOE Joint Genome Institute"/>
            <person name="Copeland A."/>
            <person name="Lucas S."/>
            <person name="Lapidus A."/>
            <person name="Barry K."/>
            <person name="Detter J.C."/>
            <person name="Glavina del Rio T."/>
            <person name="Hammon N."/>
            <person name="Israni S."/>
            <person name="Dalin E."/>
            <person name="Tice H."/>
            <person name="Pitluck S."/>
            <person name="Kiss H."/>
            <person name="Munk A.C."/>
            <person name="Brettin T."/>
            <person name="Bruce D."/>
            <person name="Han C."/>
            <person name="Tapia R."/>
            <person name="Gilna P."/>
            <person name="Schmutz J."/>
            <person name="Larimer F."/>
            <person name="Land M."/>
            <person name="Hauser L."/>
            <person name="Kyrpides N."/>
            <person name="Kim E."/>
            <person name="Richardson P."/>
        </authorList>
    </citation>
    <scope>NUCLEOTIDE SEQUENCE [LARGE SCALE GENOMIC DNA]</scope>
    <source>
        <strain evidence="2">IMS101</strain>
    </source>
</reference>
<dbReference type="STRING" id="203124.Tery_0381"/>
<dbReference type="InterPro" id="IPR010328">
    <property type="entry name" value="DUF928"/>
</dbReference>
<proteinExistence type="predicted"/>
<protein>
    <recommendedName>
        <fullName evidence="3">DUF928 domain-containing protein</fullName>
    </recommendedName>
</protein>